<evidence type="ECO:0000313" key="3">
    <source>
        <dbReference type="EMBL" id="TGG74611.1"/>
    </source>
</evidence>
<dbReference type="InterPro" id="IPR050631">
    <property type="entry name" value="PheA/TfdB_FAD_monoxygenase"/>
</dbReference>
<organism evidence="3 4">
    <name type="scientific">Streptomyces albus</name>
    <dbReference type="NCBI Taxonomy" id="1888"/>
    <lineage>
        <taxon>Bacteria</taxon>
        <taxon>Bacillati</taxon>
        <taxon>Actinomycetota</taxon>
        <taxon>Actinomycetes</taxon>
        <taxon>Kitasatosporales</taxon>
        <taxon>Streptomycetaceae</taxon>
        <taxon>Streptomyces</taxon>
    </lineage>
</organism>
<evidence type="ECO:0000313" key="4">
    <source>
        <dbReference type="Proteomes" id="UP000298111"/>
    </source>
</evidence>
<gene>
    <name evidence="3" type="ORF">D8771_33910</name>
</gene>
<keyword evidence="1" id="KW-0560">Oxidoreductase</keyword>
<dbReference type="NCBIfam" id="NF004829">
    <property type="entry name" value="PRK06183.1-3"/>
    <property type="match status" value="1"/>
</dbReference>
<dbReference type="PANTHER" id="PTHR43476">
    <property type="entry name" value="3-(3-HYDROXY-PHENYL)PROPIONATE/3-HYDROXYCINNAMIC ACID HYDROXYLASE"/>
    <property type="match status" value="1"/>
</dbReference>
<evidence type="ECO:0000256" key="1">
    <source>
        <dbReference type="ARBA" id="ARBA00023002"/>
    </source>
</evidence>
<dbReference type="GeneID" id="75185349"/>
<evidence type="ECO:0000259" key="2">
    <source>
        <dbReference type="Pfam" id="PF01494"/>
    </source>
</evidence>
<feature type="domain" description="FAD-binding" evidence="2">
    <location>
        <begin position="9"/>
        <end position="349"/>
    </location>
</feature>
<dbReference type="SUPFAM" id="SSF51905">
    <property type="entry name" value="FAD/NAD(P)-binding domain"/>
    <property type="match status" value="1"/>
</dbReference>
<dbReference type="AlphaFoldDB" id="A0A8H1L3H4"/>
<dbReference type="GO" id="GO:0008688">
    <property type="term" value="F:3-(3-hydroxyphenyl)propionate hydroxylase activity"/>
    <property type="evidence" value="ECO:0007669"/>
    <property type="project" value="TreeGrafter"/>
</dbReference>
<dbReference type="PRINTS" id="PR00420">
    <property type="entry name" value="RNGMNOXGNASE"/>
</dbReference>
<dbReference type="PANTHER" id="PTHR43476:SF3">
    <property type="entry name" value="FAD-BINDING MONOOXYGENASE"/>
    <property type="match status" value="1"/>
</dbReference>
<accession>A0A8H1L3H4</accession>
<name>A0A8H1L3H4_9ACTN</name>
<dbReference type="Gene3D" id="3.50.50.60">
    <property type="entry name" value="FAD/NAD(P)-binding domain"/>
    <property type="match status" value="1"/>
</dbReference>
<dbReference type="InterPro" id="IPR036188">
    <property type="entry name" value="FAD/NAD-bd_sf"/>
</dbReference>
<proteinExistence type="predicted"/>
<dbReference type="Gene3D" id="3.30.70.2450">
    <property type="match status" value="1"/>
</dbReference>
<sequence length="521" mass="56349">MREDAANPDVLVVGYGPVGQVLSIMLAQRGWQVTVVEKHIEPYALPRAVSFDRHIGRLLGTVGVADALVPVGEATEDYVVVNGDGQTLMHFDLERDSRHRWPETTAIYQPGLEAALVERGEQLSNLRVLRGHEAVGLTEKDDSVQLAVRTADSEHTLTARWLVGCDGANSHVRGHLDVPFSVSDYAADWMACDVMPHDPAQLPSGNVQIADPAQPRVDLSAGPGHNRYEFLRLPEQSFEDFNTVESAWRLLGHFQVTPDKATLQRYVAYTCVGRNADRWRSDGPGRVFLAGDAAHTMPPHAGQGMCTGIRDATNLAWKLHLVLAGSAGEELLDTYEAERRPDAQRAIDLSVTLGELIGTIDPAVAGYRDSALLSLSPEDAPPRTAEEFARPGEEAVKAGLFQEAADGMFAGVDSRVVPQARSSRTDAGELCGGDFVLLTLDDPETLVEPGLAGRLRDLGGEIVHLTPDVDIDGTYTAWLREKVPAPAALVRPDFQVYGAARDRTEMTELLGGLLKAVGAPS</sequence>
<dbReference type="InterPro" id="IPR002938">
    <property type="entry name" value="FAD-bd"/>
</dbReference>
<dbReference type="Pfam" id="PF01494">
    <property type="entry name" value="FAD_binding_3"/>
    <property type="match status" value="1"/>
</dbReference>
<reference evidence="3 4" key="1">
    <citation type="submission" date="2018-10" db="EMBL/GenBank/DDBJ databases">
        <title>Isolation of pseudouridimycin from Streptomyces albus DSM 40763.</title>
        <authorList>
            <person name="Rosenqvist P."/>
            <person name="Metsae-Ketelae M."/>
            <person name="Virta P."/>
        </authorList>
    </citation>
    <scope>NUCLEOTIDE SEQUENCE [LARGE SCALE GENOMIC DNA]</scope>
    <source>
        <strain evidence="3 4">DSM 40763</strain>
    </source>
</reference>
<dbReference type="GO" id="GO:0071949">
    <property type="term" value="F:FAD binding"/>
    <property type="evidence" value="ECO:0007669"/>
    <property type="project" value="InterPro"/>
</dbReference>
<comment type="caution">
    <text evidence="3">The sequence shown here is derived from an EMBL/GenBank/DDBJ whole genome shotgun (WGS) entry which is preliminary data.</text>
</comment>
<dbReference type="GO" id="GO:0019622">
    <property type="term" value="P:3-(3-hydroxy)phenylpropionate catabolic process"/>
    <property type="evidence" value="ECO:0007669"/>
    <property type="project" value="TreeGrafter"/>
</dbReference>
<dbReference type="EMBL" id="RCIY01000120">
    <property type="protein sequence ID" value="TGG74611.1"/>
    <property type="molecule type" value="Genomic_DNA"/>
</dbReference>
<protein>
    <submittedName>
        <fullName evidence="3">Bifunctional 3-(3-hydroxy-phenyl)propionate/3-hydroxycinnamic acid hydroxylase</fullName>
    </submittedName>
</protein>
<dbReference type="RefSeq" id="WP_031176508.1">
    <property type="nucleotide sequence ID" value="NZ_BBQG01000026.1"/>
</dbReference>
<dbReference type="Proteomes" id="UP000298111">
    <property type="component" value="Unassembled WGS sequence"/>
</dbReference>